<evidence type="ECO:0000313" key="2">
    <source>
        <dbReference type="Proteomes" id="UP000309215"/>
    </source>
</evidence>
<protein>
    <recommendedName>
        <fullName evidence="3">DUF4276 family protein</fullName>
    </recommendedName>
</protein>
<keyword evidence="2" id="KW-1185">Reference proteome</keyword>
<dbReference type="Proteomes" id="UP000309215">
    <property type="component" value="Unassembled WGS sequence"/>
</dbReference>
<dbReference type="RefSeq" id="WP_136932264.1">
    <property type="nucleotide sequence ID" value="NZ_SSMQ01000034.1"/>
</dbReference>
<accession>A0A4V5PM88</accession>
<reference evidence="1 2" key="1">
    <citation type="submission" date="2019-04" db="EMBL/GenBank/DDBJ databases">
        <authorList>
            <person name="Li Y."/>
            <person name="Wang J."/>
        </authorList>
    </citation>
    <scope>NUCLEOTIDE SEQUENCE [LARGE SCALE GENOMIC DNA]</scope>
    <source>
        <strain evidence="1 2">DSM 14668</strain>
    </source>
</reference>
<evidence type="ECO:0000313" key="1">
    <source>
        <dbReference type="EMBL" id="TKD02459.1"/>
    </source>
</evidence>
<sequence>MRSVRDLADVESNCYCIFSGYGNPSYLKRIESALRDICDRPVIDHFFVCSDSEEMRYEDALDLTRGVLDDAARACSLVEKAPNIGLHVVVQHCCMETWFLGHGRMLRRNPTSSELVEMKRFYDVSNSDPEIMGKPDGYTTKASFHGKYLKEMLLEHGKRYSKEHPGVVVGKDYLDALRQRCASTGHLQSLSALLTTWDALRKGIP</sequence>
<gene>
    <name evidence="1" type="ORF">E8A74_28625</name>
</gene>
<name>A0A4V5PM88_9BACT</name>
<dbReference type="AlphaFoldDB" id="A0A4V5PM88"/>
<proteinExistence type="predicted"/>
<dbReference type="OrthoDB" id="7060211at2"/>
<evidence type="ECO:0008006" key="3">
    <source>
        <dbReference type="Google" id="ProtNLM"/>
    </source>
</evidence>
<comment type="caution">
    <text evidence="1">The sequence shown here is derived from an EMBL/GenBank/DDBJ whole genome shotgun (WGS) entry which is preliminary data.</text>
</comment>
<dbReference type="EMBL" id="SSMQ01000034">
    <property type="protein sequence ID" value="TKD02459.1"/>
    <property type="molecule type" value="Genomic_DNA"/>
</dbReference>
<organism evidence="1 2">
    <name type="scientific">Polyangium fumosum</name>
    <dbReference type="NCBI Taxonomy" id="889272"/>
    <lineage>
        <taxon>Bacteria</taxon>
        <taxon>Pseudomonadati</taxon>
        <taxon>Myxococcota</taxon>
        <taxon>Polyangia</taxon>
        <taxon>Polyangiales</taxon>
        <taxon>Polyangiaceae</taxon>
        <taxon>Polyangium</taxon>
    </lineage>
</organism>